<dbReference type="EMBL" id="ATLV01017848">
    <property type="status" value="NOT_ANNOTATED_CDS"/>
    <property type="molecule type" value="Genomic_DNA"/>
</dbReference>
<evidence type="ECO:0000256" key="2">
    <source>
        <dbReference type="ARBA" id="ARBA00022801"/>
    </source>
</evidence>
<dbReference type="InterPro" id="IPR014001">
    <property type="entry name" value="Helicase_ATP-bd"/>
</dbReference>
<dbReference type="PROSITE" id="PS51192">
    <property type="entry name" value="HELICASE_ATP_BIND_1"/>
    <property type="match status" value="1"/>
</dbReference>
<dbReference type="Pfam" id="PF00270">
    <property type="entry name" value="DEAD"/>
    <property type="match status" value="1"/>
</dbReference>
<dbReference type="EMBL" id="KE525195">
    <property type="protein sequence ID" value="KFB42544.1"/>
    <property type="molecule type" value="Genomic_DNA"/>
</dbReference>
<gene>
    <name evidence="6" type="ORF">ZHAS_00010254</name>
</gene>
<dbReference type="Gene3D" id="3.40.50.300">
    <property type="entry name" value="P-loop containing nucleotide triphosphate hydrolases"/>
    <property type="match status" value="1"/>
</dbReference>
<dbReference type="GO" id="GO:0016787">
    <property type="term" value="F:hydrolase activity"/>
    <property type="evidence" value="ECO:0007669"/>
    <property type="project" value="UniProtKB-KW"/>
</dbReference>
<dbReference type="EnsemblMetazoa" id="ASIC010254-RA">
    <property type="protein sequence ID" value="ASIC010254-PA"/>
    <property type="gene ID" value="ASIC010254"/>
</dbReference>
<dbReference type="VEuPathDB" id="VectorBase:ASIS020629"/>
<dbReference type="STRING" id="74873.A0A084VX50"/>
<dbReference type="Proteomes" id="UP000030765">
    <property type="component" value="Unassembled WGS sequence"/>
</dbReference>
<keyword evidence="8" id="KW-1185">Reference proteome</keyword>
<name>A0A084VX50_ANOSI</name>
<dbReference type="InterPro" id="IPR027417">
    <property type="entry name" value="P-loop_NTPase"/>
</dbReference>
<sequence>MKRFRPEVTGEKIKKRDCYEHEIDAFGFMRPWPIYDFEAFGLHDALLRNLRRLRYQPPTEILPQAVSAVLSGRDLLACSWFDSVMVAAFMVPIVQNILTQETLPDDQLLAIVFVPNRSLAEDVRRMAMEFVKDTPVTVSVLHGATVYTRITSLTRGMPTIAIVTPCSLTQFLRRRLVCLCKVLYVVMIHTDKPHRLAGRVAKILADKRTPPIRQKLVFLTHHVTERPLAAELMLNRPIYVSTCRCLGIQTGRGE</sequence>
<evidence type="ECO:0000259" key="5">
    <source>
        <dbReference type="PROSITE" id="PS51192"/>
    </source>
</evidence>
<evidence type="ECO:0000256" key="4">
    <source>
        <dbReference type="ARBA" id="ARBA00022840"/>
    </source>
</evidence>
<dbReference type="GO" id="GO:0003724">
    <property type="term" value="F:RNA helicase activity"/>
    <property type="evidence" value="ECO:0007669"/>
    <property type="project" value="TreeGrafter"/>
</dbReference>
<feature type="domain" description="Helicase ATP-binding" evidence="5">
    <location>
        <begin position="66"/>
        <end position="240"/>
    </location>
</feature>
<dbReference type="PANTHER" id="PTHR47959">
    <property type="entry name" value="ATP-DEPENDENT RNA HELICASE RHLE-RELATED"/>
    <property type="match status" value="1"/>
</dbReference>
<organism evidence="6">
    <name type="scientific">Anopheles sinensis</name>
    <name type="common">Mosquito</name>
    <dbReference type="NCBI Taxonomy" id="74873"/>
    <lineage>
        <taxon>Eukaryota</taxon>
        <taxon>Metazoa</taxon>
        <taxon>Ecdysozoa</taxon>
        <taxon>Arthropoda</taxon>
        <taxon>Hexapoda</taxon>
        <taxon>Insecta</taxon>
        <taxon>Pterygota</taxon>
        <taxon>Neoptera</taxon>
        <taxon>Endopterygota</taxon>
        <taxon>Diptera</taxon>
        <taxon>Nematocera</taxon>
        <taxon>Culicoidea</taxon>
        <taxon>Culicidae</taxon>
        <taxon>Anophelinae</taxon>
        <taxon>Anopheles</taxon>
    </lineage>
</organism>
<keyword evidence="2" id="KW-0378">Hydrolase</keyword>
<evidence type="ECO:0000313" key="8">
    <source>
        <dbReference type="Proteomes" id="UP000030765"/>
    </source>
</evidence>
<dbReference type="InterPro" id="IPR050079">
    <property type="entry name" value="DEAD_box_RNA_helicase"/>
</dbReference>
<dbReference type="GO" id="GO:0005829">
    <property type="term" value="C:cytosol"/>
    <property type="evidence" value="ECO:0007669"/>
    <property type="project" value="TreeGrafter"/>
</dbReference>
<reference evidence="7" key="2">
    <citation type="submission" date="2020-05" db="UniProtKB">
        <authorList>
            <consortium name="EnsemblMetazoa"/>
        </authorList>
    </citation>
    <scope>IDENTIFICATION</scope>
</reference>
<dbReference type="GO" id="GO:0003676">
    <property type="term" value="F:nucleic acid binding"/>
    <property type="evidence" value="ECO:0007669"/>
    <property type="project" value="InterPro"/>
</dbReference>
<dbReference type="SUPFAM" id="SSF52540">
    <property type="entry name" value="P-loop containing nucleoside triphosphate hydrolases"/>
    <property type="match status" value="1"/>
</dbReference>
<dbReference type="PANTHER" id="PTHR47959:SF1">
    <property type="entry name" value="ATP-DEPENDENT RNA HELICASE DBPA"/>
    <property type="match status" value="1"/>
</dbReference>
<accession>A0A084VX50</accession>
<evidence type="ECO:0000256" key="1">
    <source>
        <dbReference type="ARBA" id="ARBA00022741"/>
    </source>
</evidence>
<keyword evidence="4" id="KW-0067">ATP-binding</keyword>
<evidence type="ECO:0000313" key="6">
    <source>
        <dbReference type="EMBL" id="KFB42544.1"/>
    </source>
</evidence>
<dbReference type="VEuPathDB" id="VectorBase:ASIC010254"/>
<dbReference type="InterPro" id="IPR011545">
    <property type="entry name" value="DEAD/DEAH_box_helicase_dom"/>
</dbReference>
<reference evidence="6 8" key="1">
    <citation type="journal article" date="2014" name="BMC Genomics">
        <title>Genome sequence of Anopheles sinensis provides insight into genetics basis of mosquito competence for malaria parasites.</title>
        <authorList>
            <person name="Zhou D."/>
            <person name="Zhang D."/>
            <person name="Ding G."/>
            <person name="Shi L."/>
            <person name="Hou Q."/>
            <person name="Ye Y."/>
            <person name="Xu Y."/>
            <person name="Zhou H."/>
            <person name="Xiong C."/>
            <person name="Li S."/>
            <person name="Yu J."/>
            <person name="Hong S."/>
            <person name="Yu X."/>
            <person name="Zou P."/>
            <person name="Chen C."/>
            <person name="Chang X."/>
            <person name="Wang W."/>
            <person name="Lv Y."/>
            <person name="Sun Y."/>
            <person name="Ma L."/>
            <person name="Shen B."/>
            <person name="Zhu C."/>
        </authorList>
    </citation>
    <scope>NUCLEOTIDE SEQUENCE [LARGE SCALE GENOMIC DNA]</scope>
</reference>
<evidence type="ECO:0000313" key="7">
    <source>
        <dbReference type="EnsemblMetazoa" id="ASIC010254-PA"/>
    </source>
</evidence>
<keyword evidence="3 6" id="KW-0347">Helicase</keyword>
<proteinExistence type="predicted"/>
<protein>
    <submittedName>
        <fullName evidence="6 7">Vasa RNA helicase</fullName>
    </submittedName>
</protein>
<evidence type="ECO:0000256" key="3">
    <source>
        <dbReference type="ARBA" id="ARBA00022806"/>
    </source>
</evidence>
<dbReference type="AlphaFoldDB" id="A0A084VX50"/>
<keyword evidence="1" id="KW-0547">Nucleotide-binding</keyword>
<dbReference type="GO" id="GO:0005524">
    <property type="term" value="F:ATP binding"/>
    <property type="evidence" value="ECO:0007669"/>
    <property type="project" value="UniProtKB-KW"/>
</dbReference>